<protein>
    <recommendedName>
        <fullName evidence="5">Zinc finger PHD-type domain-containing protein</fullName>
    </recommendedName>
</protein>
<evidence type="ECO:0000256" key="3">
    <source>
        <dbReference type="ARBA" id="ARBA00022833"/>
    </source>
</evidence>
<feature type="compositionally biased region" description="Acidic residues" evidence="4">
    <location>
        <begin position="1522"/>
        <end position="1540"/>
    </location>
</feature>
<reference evidence="6 7" key="1">
    <citation type="journal article" date="2020" name="ISME J.">
        <title>Uncovering the hidden diversity of litter-decomposition mechanisms in mushroom-forming fungi.</title>
        <authorList>
            <person name="Floudas D."/>
            <person name="Bentzer J."/>
            <person name="Ahren D."/>
            <person name="Johansson T."/>
            <person name="Persson P."/>
            <person name="Tunlid A."/>
        </authorList>
    </citation>
    <scope>NUCLEOTIDE SEQUENCE [LARGE SCALE GENOMIC DNA]</scope>
    <source>
        <strain evidence="6 7">CBS 175.51</strain>
    </source>
</reference>
<accession>A0A8H5BVS1</accession>
<feature type="compositionally biased region" description="Basic and acidic residues" evidence="4">
    <location>
        <begin position="1552"/>
        <end position="1564"/>
    </location>
</feature>
<feature type="compositionally biased region" description="Low complexity" evidence="4">
    <location>
        <begin position="207"/>
        <end position="219"/>
    </location>
</feature>
<evidence type="ECO:0000313" key="7">
    <source>
        <dbReference type="Proteomes" id="UP000541558"/>
    </source>
</evidence>
<feature type="region of interest" description="Disordered" evidence="4">
    <location>
        <begin position="1504"/>
        <end position="1566"/>
    </location>
</feature>
<feature type="region of interest" description="Disordered" evidence="4">
    <location>
        <begin position="204"/>
        <end position="226"/>
    </location>
</feature>
<keyword evidence="7" id="KW-1185">Reference proteome</keyword>
<feature type="region of interest" description="Disordered" evidence="4">
    <location>
        <begin position="1456"/>
        <end position="1488"/>
    </location>
</feature>
<proteinExistence type="predicted"/>
<feature type="compositionally biased region" description="Acidic residues" evidence="4">
    <location>
        <begin position="1062"/>
        <end position="1073"/>
    </location>
</feature>
<comment type="caution">
    <text evidence="6">The sequence shown here is derived from an EMBL/GenBank/DDBJ whole genome shotgun (WGS) entry which is preliminary data.</text>
</comment>
<feature type="region of interest" description="Disordered" evidence="4">
    <location>
        <begin position="1016"/>
        <end position="1087"/>
    </location>
</feature>
<dbReference type="GO" id="GO:0008270">
    <property type="term" value="F:zinc ion binding"/>
    <property type="evidence" value="ECO:0007669"/>
    <property type="project" value="UniProtKB-KW"/>
</dbReference>
<dbReference type="InterPro" id="IPR001965">
    <property type="entry name" value="Znf_PHD"/>
</dbReference>
<feature type="region of interest" description="Disordered" evidence="4">
    <location>
        <begin position="1584"/>
        <end position="1605"/>
    </location>
</feature>
<feature type="region of interest" description="Disordered" evidence="4">
    <location>
        <begin position="1620"/>
        <end position="1639"/>
    </location>
</feature>
<evidence type="ECO:0000256" key="2">
    <source>
        <dbReference type="ARBA" id="ARBA00022771"/>
    </source>
</evidence>
<feature type="compositionally biased region" description="Polar residues" evidence="4">
    <location>
        <begin position="1477"/>
        <end position="1487"/>
    </location>
</feature>
<name>A0A8H5BVS1_9AGAR</name>
<dbReference type="InterPro" id="IPR019786">
    <property type="entry name" value="Zinc_finger_PHD-type_CS"/>
</dbReference>
<sequence length="1718" mass="189024">MSTMWKECTTRSRGIGEPNKAAHAFGWLQEGPDQRDEEHNIVLWEEDKGACSALYGIATSATQIRAVTAWQSRPVLGFPARLSPSTAPPRNTLAVTSTLVSMLGTLHEPAGEGNDFLAAFDQAPENFDNPGLDEDELWEEVINPILHRELGWGGNDKEHQFRGVRRASVVGLVGFVEYFVSKRGLSEALFEMRMERVADGLKKWRGTTVPPTSTQNTTVAQPSEPATPQAVVHQSTDAILIPDSDDEACAPPITQNSTRSTTRSSSVISRCAGYRVNVPPGLSPHSAYPFGLHDVNSLPWSYMVDDGRLVLWSKSCSGGAGLHEGEGCGACMALKENRSLEGIVDRMRHGTREGTRYAYLGISALIDALRHKNTQIEFHRLRALNLARKLATAANALSDFKRILSAVASKKVERLDAVIRVGLRQKRGVRHILGQCVKAVKRLYTPKDYTEEEYMKGVVLWRLGGDRIAAIAHRALGLPSVTTLRNQARIPPIIPSPGAPTVAEVSKNVEATFEPILSILKPAVDAPRRHAVLMFDELATEKRIRWDSKTNMLMGVCREHAHKVSLEFGSEEDMVGVFEAIDDGTVHYAGEATIGAVGLLAKDNRLYAARGVLISGDCKKETGQEHAKVIQTTLDGVNEHQDSTGIRVVSIASDGETRRGAALADLTFKTELSPESPIYPLLQSLPFMNMHVGDDDVTADKDWKHVFKRLRNLLIRPQGIVVAGTRITPAILSTHFEDEGKTKTHIGSLLNPDDKQDVNLAFGLLQAIWNLPRAPTKEDMNPGYVRTREALWILGQFLFHTVFPYLCVDLTLSEQLEHLSAAAHLGFLLYRMEGKEFLPTLLYTDIMIMLKNVFFCVAKAKVDDPDGEFWIILLGTDRLEEIFGDLRTMVGNDANLDILQVSWRLGSTAEVANILAKYPHWDRPPRRLKIPLMDRMFNTIPATSDHLKPGSWRASTKVRDVILQTVWRVGRRIVEKLMPDAKNMFSQLEQDIAKDPVDILAPNGQLLVKTTEYIEDTSEDDPSLDNDSPETPSPPILLDEDTPETAEDARVEVEDSIALAADDPEEDDDDDDGVQLNSVTATPRPSPPSFSKTLLIKGIAVLKSRLLSAYSKYRKIPTSVDRLKRIQHVQRFSPSTIERNTTHLVGSDSTTARLVVHDPVATILCCNGQPWLGLGEVNGIRVDGQVVDDVSRSVLGEEYVSISFQMLGLRPARTDEDTSGMYDWRTVSYAPELTFTVPGRAIEAIDPVVASVPSSPSSIFHLLDSAFLVALAASLYGRLTVNDLRGIPKVVSSKQFPYREAGGYACFLCEDERDIREIGFGDIVECEYCDPPYLLDPGQGARVLEHMAAHILCDPRIKARQSDEPCGMCLQASPVCMWYLEKGKGAQANLRVNKKKSRCKNLNVTFQYGRASVSTATAPCTNRPIQCPACPKNTPAKLTNFEKKLVEGIWAKRHQGSLRRTTASDPSKLAVSEGHKSSSATQPSPEQINELDVANRAAAFAMIGEDNSESQNDEGSDKGMDLEGELGAEGFWDDGEDMLEDGSAPASPTPSERSDERRRADNNRLSRVSAPIKIHISRKALTSISQSSVPTGTHIGVPSPTSAANPNVGELTQPAVPLPAAPEDPEDVEQVTGGRVRRQRKRRIIEDADESEMLGNCICGSPATPTDAENPALQCHKKGCETVWYHLACIELEAAPKSWTCDACRTSEGNRAKKRPKK</sequence>
<feature type="domain" description="Zinc finger PHD-type" evidence="5">
    <location>
        <begin position="1656"/>
        <end position="1705"/>
    </location>
</feature>
<dbReference type="SUPFAM" id="SSF57903">
    <property type="entry name" value="FYVE/PHD zinc finger"/>
    <property type="match status" value="1"/>
</dbReference>
<evidence type="ECO:0000313" key="6">
    <source>
        <dbReference type="EMBL" id="KAF5330213.1"/>
    </source>
</evidence>
<evidence type="ECO:0000259" key="5">
    <source>
        <dbReference type="SMART" id="SM00249"/>
    </source>
</evidence>
<evidence type="ECO:0000256" key="4">
    <source>
        <dbReference type="SAM" id="MobiDB-lite"/>
    </source>
</evidence>
<organism evidence="6 7">
    <name type="scientific">Ephemerocybe angulata</name>
    <dbReference type="NCBI Taxonomy" id="980116"/>
    <lineage>
        <taxon>Eukaryota</taxon>
        <taxon>Fungi</taxon>
        <taxon>Dikarya</taxon>
        <taxon>Basidiomycota</taxon>
        <taxon>Agaricomycotina</taxon>
        <taxon>Agaricomycetes</taxon>
        <taxon>Agaricomycetidae</taxon>
        <taxon>Agaricales</taxon>
        <taxon>Agaricineae</taxon>
        <taxon>Psathyrellaceae</taxon>
        <taxon>Ephemerocybe</taxon>
    </lineage>
</organism>
<keyword evidence="3" id="KW-0862">Zinc</keyword>
<dbReference type="PROSITE" id="PS01359">
    <property type="entry name" value="ZF_PHD_1"/>
    <property type="match status" value="1"/>
</dbReference>
<dbReference type="OrthoDB" id="2691851at2759"/>
<feature type="compositionally biased region" description="Acidic residues" evidence="4">
    <location>
        <begin position="1016"/>
        <end position="1028"/>
    </location>
</feature>
<dbReference type="Proteomes" id="UP000541558">
    <property type="component" value="Unassembled WGS sequence"/>
</dbReference>
<keyword evidence="1" id="KW-0479">Metal-binding</keyword>
<dbReference type="SMART" id="SM00249">
    <property type="entry name" value="PHD"/>
    <property type="match status" value="1"/>
</dbReference>
<dbReference type="Gene3D" id="3.30.40.10">
    <property type="entry name" value="Zinc/RING finger domain, C3HC4 (zinc finger)"/>
    <property type="match status" value="1"/>
</dbReference>
<gene>
    <name evidence="6" type="ORF">D9611_010556</name>
</gene>
<dbReference type="InterPro" id="IPR011011">
    <property type="entry name" value="Znf_FYVE_PHD"/>
</dbReference>
<keyword evidence="2" id="KW-0863">Zinc-finger</keyword>
<dbReference type="EMBL" id="JAACJK010000116">
    <property type="protein sequence ID" value="KAF5330213.1"/>
    <property type="molecule type" value="Genomic_DNA"/>
</dbReference>
<dbReference type="InterPro" id="IPR013083">
    <property type="entry name" value="Znf_RING/FYVE/PHD"/>
</dbReference>
<evidence type="ECO:0000256" key="1">
    <source>
        <dbReference type="ARBA" id="ARBA00022723"/>
    </source>
</evidence>